<dbReference type="Proteomes" id="UP000054630">
    <property type="component" value="Unassembled WGS sequence"/>
</dbReference>
<comment type="caution">
    <text evidence="2">The sequence shown here is derived from an EMBL/GenBank/DDBJ whole genome shotgun (WGS) entry which is preliminary data.</text>
</comment>
<feature type="compositionally biased region" description="Polar residues" evidence="1">
    <location>
        <begin position="66"/>
        <end position="90"/>
    </location>
</feature>
<dbReference type="EMBL" id="JYDL01000078">
    <property type="protein sequence ID" value="KRX18073.1"/>
    <property type="molecule type" value="Genomic_DNA"/>
</dbReference>
<accession>A0A0V0RUB8</accession>
<keyword evidence="3" id="KW-1185">Reference proteome</keyword>
<organism evidence="2 3">
    <name type="scientific">Trichinella nelsoni</name>
    <dbReference type="NCBI Taxonomy" id="6336"/>
    <lineage>
        <taxon>Eukaryota</taxon>
        <taxon>Metazoa</taxon>
        <taxon>Ecdysozoa</taxon>
        <taxon>Nematoda</taxon>
        <taxon>Enoplea</taxon>
        <taxon>Dorylaimia</taxon>
        <taxon>Trichinellida</taxon>
        <taxon>Trichinellidae</taxon>
        <taxon>Trichinella</taxon>
    </lineage>
</organism>
<evidence type="ECO:0000313" key="2">
    <source>
        <dbReference type="EMBL" id="KRX18073.1"/>
    </source>
</evidence>
<dbReference type="AlphaFoldDB" id="A0A0V0RUB8"/>
<evidence type="ECO:0000313" key="3">
    <source>
        <dbReference type="Proteomes" id="UP000054630"/>
    </source>
</evidence>
<reference evidence="2 3" key="1">
    <citation type="submission" date="2015-01" db="EMBL/GenBank/DDBJ databases">
        <title>Evolution of Trichinella species and genotypes.</title>
        <authorList>
            <person name="Korhonen P.K."/>
            <person name="Edoardo P."/>
            <person name="Giuseppe L.R."/>
            <person name="Gasser R.B."/>
        </authorList>
    </citation>
    <scope>NUCLEOTIDE SEQUENCE [LARGE SCALE GENOMIC DNA]</scope>
    <source>
        <strain evidence="2">ISS37</strain>
    </source>
</reference>
<gene>
    <name evidence="2" type="ORF">T07_14737</name>
</gene>
<feature type="region of interest" description="Disordered" evidence="1">
    <location>
        <begin position="30"/>
        <end position="90"/>
    </location>
</feature>
<evidence type="ECO:0000256" key="1">
    <source>
        <dbReference type="SAM" id="MobiDB-lite"/>
    </source>
</evidence>
<sequence length="90" mass="10091">MFGCALYVDSDSEQRKLEKRIRKNTYVSVCVRGNRTEEEGNESSAPSDAPEPTNEEECNSGKLRNANATIDQHGEQGSSFSDFKTWLTNQ</sequence>
<name>A0A0V0RUB8_9BILA</name>
<protein>
    <submittedName>
        <fullName evidence="2">Uncharacterized protein</fullName>
    </submittedName>
</protein>
<dbReference type="OrthoDB" id="10296263at2759"/>
<proteinExistence type="predicted"/>